<proteinExistence type="predicted"/>
<organism evidence="1 2">
    <name type="scientific">Apiospora arundinis</name>
    <dbReference type="NCBI Taxonomy" id="335852"/>
    <lineage>
        <taxon>Eukaryota</taxon>
        <taxon>Fungi</taxon>
        <taxon>Dikarya</taxon>
        <taxon>Ascomycota</taxon>
        <taxon>Pezizomycotina</taxon>
        <taxon>Sordariomycetes</taxon>
        <taxon>Xylariomycetidae</taxon>
        <taxon>Amphisphaeriales</taxon>
        <taxon>Apiosporaceae</taxon>
        <taxon>Apiospora</taxon>
    </lineage>
</organism>
<gene>
    <name evidence="1" type="ORF">PGQ11_005352</name>
</gene>
<reference evidence="1 2" key="1">
    <citation type="journal article" date="2024" name="IMA Fungus">
        <title>Apiospora arundinis, a panoply of carbohydrate-active enzymes and secondary metabolites.</title>
        <authorList>
            <person name="Sorensen T."/>
            <person name="Petersen C."/>
            <person name="Muurmann A.T."/>
            <person name="Christiansen J.V."/>
            <person name="Brundto M.L."/>
            <person name="Overgaard C.K."/>
            <person name="Boysen A.T."/>
            <person name="Wollenberg R.D."/>
            <person name="Larsen T.O."/>
            <person name="Sorensen J.L."/>
            <person name="Nielsen K.L."/>
            <person name="Sondergaard T.E."/>
        </authorList>
    </citation>
    <scope>NUCLEOTIDE SEQUENCE [LARGE SCALE GENOMIC DNA]</scope>
    <source>
        <strain evidence="1 2">AAU 773</strain>
    </source>
</reference>
<name>A0ABR2JBB3_9PEZI</name>
<evidence type="ECO:0000313" key="1">
    <source>
        <dbReference type="EMBL" id="KAK8874838.1"/>
    </source>
</evidence>
<dbReference type="Proteomes" id="UP001390339">
    <property type="component" value="Unassembled WGS sequence"/>
</dbReference>
<evidence type="ECO:0000313" key="2">
    <source>
        <dbReference type="Proteomes" id="UP001390339"/>
    </source>
</evidence>
<dbReference type="EMBL" id="JAPCWZ010000003">
    <property type="protein sequence ID" value="KAK8874838.1"/>
    <property type="molecule type" value="Genomic_DNA"/>
</dbReference>
<keyword evidence="2" id="KW-1185">Reference proteome</keyword>
<comment type="caution">
    <text evidence="1">The sequence shown here is derived from an EMBL/GenBank/DDBJ whole genome shotgun (WGS) entry which is preliminary data.</text>
</comment>
<sequence>MGLGLNELRNRKFFATKSLRSGYHCDRVHADTVFCGQVSISGVQLVRHMAWVTCTVRYDWSFRPCAVVCCSRGGLRIGTELIPAAKGRRQFYQRYTTRYMHACQLLEGSHVCPPCHSVATAAHVGPAMSSRVWNSFRRCRHSG</sequence>
<protein>
    <submittedName>
        <fullName evidence="1">Uncharacterized protein</fullName>
    </submittedName>
</protein>
<accession>A0ABR2JBB3</accession>